<evidence type="ECO:0000313" key="10">
    <source>
        <dbReference type="EMBL" id="ORY92501.1"/>
    </source>
</evidence>
<comment type="caution">
    <text evidence="10">The sequence shown here is derived from an EMBL/GenBank/DDBJ whole genome shotgun (WGS) entry which is preliminary data.</text>
</comment>
<sequence>MSSSNSFIILLTGGSGFVGSSIALEALRRGYSVRLALRKRSQFDDWLEKYPEWKEKLSYVLVEDFVKKGAFDEAVKGVDFVCHTATPFDFAPKDAKRDVIDPAIDGIKSILASAKGSLSIKSFIYTSTINTYYDVTNPPNEVLTEKDWASFTYEESCKLSNDKGMLIYSASKTLAEKAAWYFMKTEKPSFTLTTLAPAYVLGYNPQPNLTWKNAKQASTWGWTAQLLDHTEGPPSDAPAVYVNSHDVAVAHVSALTSPQAANKRYLLVGGPLSYPKIVEIARKVNPEQASRWSVPEEPKQQREPKFDASAAERDLGFKYIGAKQTVKSFVEQILALPGAMGAGLALGGPASLLIAYLWWTSVICAIAECQLELVTFWPTDIGTARNAGRYVDEALGFATGWNFYP</sequence>
<dbReference type="SUPFAM" id="SSF51735">
    <property type="entry name" value="NAD(P)-binding Rossmann-fold domains"/>
    <property type="match status" value="1"/>
</dbReference>
<dbReference type="GO" id="GO:0055085">
    <property type="term" value="P:transmembrane transport"/>
    <property type="evidence" value="ECO:0007669"/>
    <property type="project" value="InterPro"/>
</dbReference>
<feature type="domain" description="Amino acid permease/ SLC12A" evidence="8">
    <location>
        <begin position="340"/>
        <end position="403"/>
    </location>
</feature>
<evidence type="ECO:0008006" key="12">
    <source>
        <dbReference type="Google" id="ProtNLM"/>
    </source>
</evidence>
<evidence type="ECO:0000256" key="1">
    <source>
        <dbReference type="ARBA" id="ARBA00004141"/>
    </source>
</evidence>
<feature type="region of interest" description="Disordered" evidence="7">
    <location>
        <begin position="288"/>
        <end position="307"/>
    </location>
</feature>
<proteinExistence type="inferred from homology"/>
<organism evidence="10 11">
    <name type="scientific">Leucosporidium creatinivorum</name>
    <dbReference type="NCBI Taxonomy" id="106004"/>
    <lineage>
        <taxon>Eukaryota</taxon>
        <taxon>Fungi</taxon>
        <taxon>Dikarya</taxon>
        <taxon>Basidiomycota</taxon>
        <taxon>Pucciniomycotina</taxon>
        <taxon>Microbotryomycetes</taxon>
        <taxon>Leucosporidiales</taxon>
        <taxon>Leucosporidium</taxon>
    </lineage>
</organism>
<evidence type="ECO:0000256" key="6">
    <source>
        <dbReference type="ARBA" id="ARBA00023445"/>
    </source>
</evidence>
<evidence type="ECO:0000256" key="2">
    <source>
        <dbReference type="ARBA" id="ARBA00022692"/>
    </source>
</evidence>
<gene>
    <name evidence="10" type="ORF">BCR35DRAFT_327627</name>
</gene>
<dbReference type="GO" id="GO:0016616">
    <property type="term" value="F:oxidoreductase activity, acting on the CH-OH group of donors, NAD or NADP as acceptor"/>
    <property type="evidence" value="ECO:0007669"/>
    <property type="project" value="InterPro"/>
</dbReference>
<comment type="similarity">
    <text evidence="6">Belongs to the NAD(P)-dependent epimerase/dehydratase family. Dihydroflavonol-4-reductase subfamily.</text>
</comment>
<keyword evidence="4" id="KW-0560">Oxidoreductase</keyword>
<dbReference type="Gene3D" id="3.40.50.720">
    <property type="entry name" value="NAD(P)-binding Rossmann-like Domain"/>
    <property type="match status" value="1"/>
</dbReference>
<dbReference type="EMBL" id="MCGR01000001">
    <property type="protein sequence ID" value="ORY92501.1"/>
    <property type="molecule type" value="Genomic_DNA"/>
</dbReference>
<dbReference type="GO" id="GO:0016020">
    <property type="term" value="C:membrane"/>
    <property type="evidence" value="ECO:0007669"/>
    <property type="project" value="UniProtKB-SubCell"/>
</dbReference>
<keyword evidence="2" id="KW-0812">Transmembrane</keyword>
<dbReference type="Pfam" id="PF00324">
    <property type="entry name" value="AA_permease"/>
    <property type="match status" value="1"/>
</dbReference>
<evidence type="ECO:0000256" key="4">
    <source>
        <dbReference type="ARBA" id="ARBA00023002"/>
    </source>
</evidence>
<dbReference type="Pfam" id="PF01073">
    <property type="entry name" value="3Beta_HSD"/>
    <property type="match status" value="1"/>
</dbReference>
<keyword evidence="3" id="KW-1133">Transmembrane helix</keyword>
<protein>
    <recommendedName>
        <fullName evidence="12">3-beta hydroxysteroid dehydrogenase/isomerase domain-containing protein</fullName>
    </recommendedName>
</protein>
<dbReference type="InterPro" id="IPR002225">
    <property type="entry name" value="3Beta_OHSteriod_DH/Estase"/>
</dbReference>
<dbReference type="InterPro" id="IPR004841">
    <property type="entry name" value="AA-permease/SLC12A_dom"/>
</dbReference>
<evidence type="ECO:0000256" key="5">
    <source>
        <dbReference type="ARBA" id="ARBA00023136"/>
    </source>
</evidence>
<keyword evidence="11" id="KW-1185">Reference proteome</keyword>
<dbReference type="STRING" id="106004.A0A1Y2G3H1"/>
<accession>A0A1Y2G3H1</accession>
<name>A0A1Y2G3H1_9BASI</name>
<feature type="domain" description="3-beta hydroxysteroid dehydrogenase/isomerase" evidence="9">
    <location>
        <begin position="11"/>
        <end position="255"/>
    </location>
</feature>
<evidence type="ECO:0000313" key="11">
    <source>
        <dbReference type="Proteomes" id="UP000193467"/>
    </source>
</evidence>
<evidence type="ECO:0000259" key="8">
    <source>
        <dbReference type="Pfam" id="PF00324"/>
    </source>
</evidence>
<dbReference type="InParanoid" id="A0A1Y2G3H1"/>
<dbReference type="AlphaFoldDB" id="A0A1Y2G3H1"/>
<dbReference type="GO" id="GO:0006694">
    <property type="term" value="P:steroid biosynthetic process"/>
    <property type="evidence" value="ECO:0007669"/>
    <property type="project" value="InterPro"/>
</dbReference>
<dbReference type="PANTHER" id="PTHR10366">
    <property type="entry name" value="NAD DEPENDENT EPIMERASE/DEHYDRATASE"/>
    <property type="match status" value="1"/>
</dbReference>
<keyword evidence="5" id="KW-0472">Membrane</keyword>
<feature type="compositionally biased region" description="Basic and acidic residues" evidence="7">
    <location>
        <begin position="294"/>
        <end position="307"/>
    </location>
</feature>
<dbReference type="InterPro" id="IPR036291">
    <property type="entry name" value="NAD(P)-bd_dom_sf"/>
</dbReference>
<dbReference type="InterPro" id="IPR050425">
    <property type="entry name" value="NAD(P)_dehydrat-like"/>
</dbReference>
<dbReference type="OrthoDB" id="2735536at2759"/>
<evidence type="ECO:0000256" key="3">
    <source>
        <dbReference type="ARBA" id="ARBA00022989"/>
    </source>
</evidence>
<evidence type="ECO:0000256" key="7">
    <source>
        <dbReference type="SAM" id="MobiDB-lite"/>
    </source>
</evidence>
<dbReference type="Proteomes" id="UP000193467">
    <property type="component" value="Unassembled WGS sequence"/>
</dbReference>
<dbReference type="PANTHER" id="PTHR10366:SF562">
    <property type="entry name" value="ALDEHYDE REDUCTASE II (AFU_ORTHOLOGUE AFUA_1G11360)"/>
    <property type="match status" value="1"/>
</dbReference>
<evidence type="ECO:0000259" key="9">
    <source>
        <dbReference type="Pfam" id="PF01073"/>
    </source>
</evidence>
<reference evidence="10 11" key="1">
    <citation type="submission" date="2016-07" db="EMBL/GenBank/DDBJ databases">
        <title>Pervasive Adenine N6-methylation of Active Genes in Fungi.</title>
        <authorList>
            <consortium name="DOE Joint Genome Institute"/>
            <person name="Mondo S.J."/>
            <person name="Dannebaum R.O."/>
            <person name="Kuo R.C."/>
            <person name="Labutti K."/>
            <person name="Haridas S."/>
            <person name="Kuo A."/>
            <person name="Salamov A."/>
            <person name="Ahrendt S.R."/>
            <person name="Lipzen A."/>
            <person name="Sullivan W."/>
            <person name="Andreopoulos W.B."/>
            <person name="Clum A."/>
            <person name="Lindquist E."/>
            <person name="Daum C."/>
            <person name="Ramamoorthy G.K."/>
            <person name="Gryganskyi A."/>
            <person name="Culley D."/>
            <person name="Magnuson J.K."/>
            <person name="James T.Y."/>
            <person name="O'Malley M.A."/>
            <person name="Stajich J.E."/>
            <person name="Spatafora J.W."/>
            <person name="Visel A."/>
            <person name="Grigoriev I.V."/>
        </authorList>
    </citation>
    <scope>NUCLEOTIDE SEQUENCE [LARGE SCALE GENOMIC DNA]</scope>
    <source>
        <strain evidence="10 11">62-1032</strain>
    </source>
</reference>
<comment type="subcellular location">
    <subcellularLocation>
        <location evidence="1">Membrane</location>
        <topology evidence="1">Multi-pass membrane protein</topology>
    </subcellularLocation>
</comment>